<accession>A0AAE0H9W0</accession>
<feature type="coiled-coil region" evidence="1">
    <location>
        <begin position="166"/>
        <end position="200"/>
    </location>
</feature>
<dbReference type="Proteomes" id="UP001278766">
    <property type="component" value="Unassembled WGS sequence"/>
</dbReference>
<dbReference type="RefSeq" id="XP_062655150.1">
    <property type="nucleotide sequence ID" value="XM_062804725.1"/>
</dbReference>
<reference evidence="2" key="1">
    <citation type="journal article" date="2023" name="Mol. Phylogenet. Evol.">
        <title>Genome-scale phylogeny and comparative genomics of the fungal order Sordariales.</title>
        <authorList>
            <person name="Hensen N."/>
            <person name="Bonometti L."/>
            <person name="Westerberg I."/>
            <person name="Brannstrom I.O."/>
            <person name="Guillou S."/>
            <person name="Cros-Aarteil S."/>
            <person name="Calhoun S."/>
            <person name="Haridas S."/>
            <person name="Kuo A."/>
            <person name="Mondo S."/>
            <person name="Pangilinan J."/>
            <person name="Riley R."/>
            <person name="LaButti K."/>
            <person name="Andreopoulos B."/>
            <person name="Lipzen A."/>
            <person name="Chen C."/>
            <person name="Yan M."/>
            <person name="Daum C."/>
            <person name="Ng V."/>
            <person name="Clum A."/>
            <person name="Steindorff A."/>
            <person name="Ohm R.A."/>
            <person name="Martin F."/>
            <person name="Silar P."/>
            <person name="Natvig D.O."/>
            <person name="Lalanne C."/>
            <person name="Gautier V."/>
            <person name="Ament-Velasquez S.L."/>
            <person name="Kruys A."/>
            <person name="Hutchinson M.I."/>
            <person name="Powell A.J."/>
            <person name="Barry K."/>
            <person name="Miller A.N."/>
            <person name="Grigoriev I.V."/>
            <person name="Debuchy R."/>
            <person name="Gladieux P."/>
            <person name="Hiltunen Thoren M."/>
            <person name="Johannesson H."/>
        </authorList>
    </citation>
    <scope>NUCLEOTIDE SEQUENCE</scope>
    <source>
        <strain evidence="2">CBS 168.71</strain>
    </source>
</reference>
<keyword evidence="3" id="KW-1185">Reference proteome</keyword>
<dbReference type="EMBL" id="JAUEPN010000009">
    <property type="protein sequence ID" value="KAK3291636.1"/>
    <property type="molecule type" value="Genomic_DNA"/>
</dbReference>
<dbReference type="GeneID" id="87841673"/>
<name>A0AAE0H9W0_9PEZI</name>
<evidence type="ECO:0000313" key="2">
    <source>
        <dbReference type="EMBL" id="KAK3291636.1"/>
    </source>
</evidence>
<reference evidence="2" key="2">
    <citation type="submission" date="2023-06" db="EMBL/GenBank/DDBJ databases">
        <authorList>
            <consortium name="Lawrence Berkeley National Laboratory"/>
            <person name="Haridas S."/>
            <person name="Hensen N."/>
            <person name="Bonometti L."/>
            <person name="Westerberg I."/>
            <person name="Brannstrom I.O."/>
            <person name="Guillou S."/>
            <person name="Cros-Aarteil S."/>
            <person name="Calhoun S."/>
            <person name="Kuo A."/>
            <person name="Mondo S."/>
            <person name="Pangilinan J."/>
            <person name="Riley R."/>
            <person name="Labutti K."/>
            <person name="Andreopoulos B."/>
            <person name="Lipzen A."/>
            <person name="Chen C."/>
            <person name="Yanf M."/>
            <person name="Daum C."/>
            <person name="Ng V."/>
            <person name="Clum A."/>
            <person name="Steindorff A."/>
            <person name="Ohm R."/>
            <person name="Martin F."/>
            <person name="Silar P."/>
            <person name="Natvig D."/>
            <person name="Lalanne C."/>
            <person name="Gautier V."/>
            <person name="Ament-Velasquez S.L."/>
            <person name="Kruys A."/>
            <person name="Hutchinson M.I."/>
            <person name="Powell A.J."/>
            <person name="Barry K."/>
            <person name="Miller A.N."/>
            <person name="Grigoriev I.V."/>
            <person name="Debuchy R."/>
            <person name="Gladieux P."/>
            <person name="Thoren M.H."/>
            <person name="Johannesson H."/>
        </authorList>
    </citation>
    <scope>NUCLEOTIDE SEQUENCE</scope>
    <source>
        <strain evidence="2">CBS 168.71</strain>
    </source>
</reference>
<dbReference type="AlphaFoldDB" id="A0AAE0H9W0"/>
<evidence type="ECO:0000256" key="1">
    <source>
        <dbReference type="SAM" id="Coils"/>
    </source>
</evidence>
<organism evidence="2 3">
    <name type="scientific">Chaetomium fimeti</name>
    <dbReference type="NCBI Taxonomy" id="1854472"/>
    <lineage>
        <taxon>Eukaryota</taxon>
        <taxon>Fungi</taxon>
        <taxon>Dikarya</taxon>
        <taxon>Ascomycota</taxon>
        <taxon>Pezizomycotina</taxon>
        <taxon>Sordariomycetes</taxon>
        <taxon>Sordariomycetidae</taxon>
        <taxon>Sordariales</taxon>
        <taxon>Chaetomiaceae</taxon>
        <taxon>Chaetomium</taxon>
    </lineage>
</organism>
<keyword evidence="1" id="KW-0175">Coiled coil</keyword>
<protein>
    <submittedName>
        <fullName evidence="2">Uncharacterized protein</fullName>
    </submittedName>
</protein>
<comment type="caution">
    <text evidence="2">The sequence shown here is derived from an EMBL/GenBank/DDBJ whole genome shotgun (WGS) entry which is preliminary data.</text>
</comment>
<gene>
    <name evidence="2" type="ORF">B0H64DRAFT_409635</name>
</gene>
<proteinExistence type="predicted"/>
<sequence length="486" mass="53991">MSYGEARRMHTECGRLASSVPPRSKNISHCTSYRPCSPRYSNTMDYDDPMMDAVTHQKVTASDASGDQRRQEVLLLELKRVNQDMAGIQNGLNCLMQQVEAIPAQVVAGMGKPGASGENGWRNWFLGANGYPEQQSYEQASSPLSQIGGTRFAEPHGESKVLGTRNIALQRELDAVKRELAIAQRKNLGLEGQLRENQEQVNKLRGKEAMFRTIILDQAGVQKISDDEILQGFLKLRQDIQKLSRSPSYVVDTNPVLATGPQGTTSSLASFYRASAWGTLGLVDRRLRMRAKIFDVLHFHILGYNCFGLQGFQTNEAGVLGQVEPGLRRFEYTLTELGVSENVISDWRIATINCVELTGIEDATSERATTDIFSLLAPLLSKHIRQSEEEVLRSSILSLCKDAYKLRMMMRKSKDIYAVEKIGLDGVPSLSALESKADPIAVENGKNSERSDEIAYTMFGALTKQPEGEGQPMKVLEKAQVVLRKR</sequence>
<evidence type="ECO:0000313" key="3">
    <source>
        <dbReference type="Proteomes" id="UP001278766"/>
    </source>
</evidence>